<gene>
    <name evidence="2" type="ORF">PECUL_23A003790</name>
</gene>
<dbReference type="InterPro" id="IPR051512">
    <property type="entry name" value="Inactive_Rhomboid"/>
</dbReference>
<feature type="non-terminal residue" evidence="2">
    <location>
        <position position="1"/>
    </location>
</feature>
<dbReference type="GO" id="GO:0050708">
    <property type="term" value="P:regulation of protein secretion"/>
    <property type="evidence" value="ECO:0007669"/>
    <property type="project" value="TreeGrafter"/>
</dbReference>
<evidence type="ECO:0000313" key="3">
    <source>
        <dbReference type="Proteomes" id="UP001295444"/>
    </source>
</evidence>
<accession>A0AAD1STC2</accession>
<proteinExistence type="inferred from homology"/>
<name>A0AAD1STC2_PELCU</name>
<dbReference type="AlphaFoldDB" id="A0AAD1STC2"/>
<reference evidence="2" key="1">
    <citation type="submission" date="2022-03" db="EMBL/GenBank/DDBJ databases">
        <authorList>
            <person name="Alioto T."/>
            <person name="Alioto T."/>
            <person name="Gomez Garrido J."/>
        </authorList>
    </citation>
    <scope>NUCLEOTIDE SEQUENCE</scope>
</reference>
<dbReference type="PANTHER" id="PTHR45965">
    <property type="entry name" value="INACTIVE RHOMBOID PROTEIN"/>
    <property type="match status" value="1"/>
</dbReference>
<sequence length="86" mass="10128">PLERGWRKTKDGNFLQPKVRLCQEVVTVGSQKRGQRITIPVKKLFAKEKRPYGLGMVGKLTNRTYRKRIDSYVKRQIEDMDDHRLA</sequence>
<evidence type="ECO:0000256" key="1">
    <source>
        <dbReference type="ARBA" id="ARBA00009045"/>
    </source>
</evidence>
<dbReference type="GO" id="GO:0005789">
    <property type="term" value="C:endoplasmic reticulum membrane"/>
    <property type="evidence" value="ECO:0007669"/>
    <property type="project" value="TreeGrafter"/>
</dbReference>
<organism evidence="2 3">
    <name type="scientific">Pelobates cultripes</name>
    <name type="common">Western spadefoot toad</name>
    <dbReference type="NCBI Taxonomy" id="61616"/>
    <lineage>
        <taxon>Eukaryota</taxon>
        <taxon>Metazoa</taxon>
        <taxon>Chordata</taxon>
        <taxon>Craniata</taxon>
        <taxon>Vertebrata</taxon>
        <taxon>Euteleostomi</taxon>
        <taxon>Amphibia</taxon>
        <taxon>Batrachia</taxon>
        <taxon>Anura</taxon>
        <taxon>Pelobatoidea</taxon>
        <taxon>Pelobatidae</taxon>
        <taxon>Pelobates</taxon>
    </lineage>
</organism>
<dbReference type="EMBL" id="OW240918">
    <property type="protein sequence ID" value="CAH2306764.1"/>
    <property type="molecule type" value="Genomic_DNA"/>
</dbReference>
<protein>
    <submittedName>
        <fullName evidence="2">Inactive rhomboid 1 isoform X3</fullName>
    </submittedName>
</protein>
<keyword evidence="3" id="KW-1185">Reference proteome</keyword>
<dbReference type="PANTHER" id="PTHR45965:SF4">
    <property type="entry name" value="INACTIVE RHOMBOID PROTEIN 1"/>
    <property type="match status" value="1"/>
</dbReference>
<comment type="similarity">
    <text evidence="1">Belongs to the peptidase S54 family.</text>
</comment>
<dbReference type="GO" id="GO:0042058">
    <property type="term" value="P:regulation of epidermal growth factor receptor signaling pathway"/>
    <property type="evidence" value="ECO:0007669"/>
    <property type="project" value="TreeGrafter"/>
</dbReference>
<evidence type="ECO:0000313" key="2">
    <source>
        <dbReference type="EMBL" id="CAH2306764.1"/>
    </source>
</evidence>
<dbReference type="Proteomes" id="UP001295444">
    <property type="component" value="Chromosome 07"/>
</dbReference>